<evidence type="ECO:0000256" key="3">
    <source>
        <dbReference type="ARBA" id="ARBA00022475"/>
    </source>
</evidence>
<gene>
    <name evidence="9" type="ORF">H8E19_06175</name>
</gene>
<feature type="transmembrane region" description="Helical" evidence="8">
    <location>
        <begin position="43"/>
        <end position="60"/>
    </location>
</feature>
<dbReference type="Proteomes" id="UP000650524">
    <property type="component" value="Unassembled WGS sequence"/>
</dbReference>
<keyword evidence="7 8" id="KW-0472">Membrane</keyword>
<dbReference type="CDD" id="cd06579">
    <property type="entry name" value="TM_PBP1_transp_AraH_like"/>
    <property type="match status" value="1"/>
</dbReference>
<keyword evidence="5 8" id="KW-0812">Transmembrane</keyword>
<dbReference type="AlphaFoldDB" id="A0A8J6T2N2"/>
<keyword evidence="2" id="KW-0813">Transport</keyword>
<evidence type="ECO:0000313" key="9">
    <source>
        <dbReference type="EMBL" id="MBC8176975.1"/>
    </source>
</evidence>
<feature type="transmembrane region" description="Helical" evidence="8">
    <location>
        <begin position="302"/>
        <end position="321"/>
    </location>
</feature>
<evidence type="ECO:0000256" key="7">
    <source>
        <dbReference type="ARBA" id="ARBA00023136"/>
    </source>
</evidence>
<dbReference type="InterPro" id="IPR001851">
    <property type="entry name" value="ABC_transp_permease"/>
</dbReference>
<keyword evidence="6 8" id="KW-1133">Transmembrane helix</keyword>
<evidence type="ECO:0000313" key="10">
    <source>
        <dbReference type="Proteomes" id="UP000650524"/>
    </source>
</evidence>
<reference evidence="9 10" key="1">
    <citation type="submission" date="2020-08" db="EMBL/GenBank/DDBJ databases">
        <title>Bridging the membrane lipid divide: bacteria of the FCB group superphylum have the potential to synthesize archaeal ether lipids.</title>
        <authorList>
            <person name="Villanueva L."/>
            <person name="Von Meijenfeldt F.A.B."/>
            <person name="Westbye A.B."/>
            <person name="Yadav S."/>
            <person name="Hopmans E.C."/>
            <person name="Dutilh B.E."/>
            <person name="Sinninghe Damste J.S."/>
        </authorList>
    </citation>
    <scope>NUCLEOTIDE SEQUENCE [LARGE SCALE GENOMIC DNA]</scope>
    <source>
        <strain evidence="9">NIOZ-UU27</strain>
    </source>
</reference>
<dbReference type="Pfam" id="PF02653">
    <property type="entry name" value="BPD_transp_2"/>
    <property type="match status" value="1"/>
</dbReference>
<proteinExistence type="predicted"/>
<comment type="caution">
    <text evidence="9">The sequence shown here is derived from an EMBL/GenBank/DDBJ whole genome shotgun (WGS) entry which is preliminary data.</text>
</comment>
<dbReference type="GO" id="GO:0005886">
    <property type="term" value="C:plasma membrane"/>
    <property type="evidence" value="ECO:0007669"/>
    <property type="project" value="UniProtKB-SubCell"/>
</dbReference>
<protein>
    <submittedName>
        <fullName evidence="9">ABC transporter permease</fullName>
    </submittedName>
</protein>
<keyword evidence="3" id="KW-1003">Cell membrane</keyword>
<sequence length="335" mass="36595">MISKLFQRNETYLFFVIMAFSFFVTVMNPSFLTVENMFDLVKSSSGMAILAIAFFVGLLSRGIDISFPAIAIAGQYIAVNALIAMGVDSLPLAFLISCAVGTAMGATNAFFISSFRMQALIVTLGTSNIFHGALLVFVGTRAINTGKLPHCFKAFGHMNVLTLARPDGTLYGLSVFAVLLLFVIILTWFILNHTLLGKSIYAVGGNYESAKRAGFNIKRTLFFVYGYIGFLSGIMGVMHLSLIRYSNPNYIVDTELLRVIAAVVIGGARITGGSGTLTGTLLGVIMMVILEKNLVLIGLSSYWHQFFIGLVIVLGVSITYYQSKRQNRRNLLFTD</sequence>
<feature type="transmembrane region" description="Helical" evidence="8">
    <location>
        <begin position="92"/>
        <end position="112"/>
    </location>
</feature>
<dbReference type="EMBL" id="JACNJD010000178">
    <property type="protein sequence ID" value="MBC8176975.1"/>
    <property type="molecule type" value="Genomic_DNA"/>
</dbReference>
<dbReference type="GO" id="GO:0022857">
    <property type="term" value="F:transmembrane transporter activity"/>
    <property type="evidence" value="ECO:0007669"/>
    <property type="project" value="InterPro"/>
</dbReference>
<feature type="transmembrane region" description="Helical" evidence="8">
    <location>
        <begin position="170"/>
        <end position="191"/>
    </location>
</feature>
<accession>A0A8J6T2N2</accession>
<feature type="transmembrane region" description="Helical" evidence="8">
    <location>
        <begin position="67"/>
        <end position="86"/>
    </location>
</feature>
<evidence type="ECO:0000256" key="6">
    <source>
        <dbReference type="ARBA" id="ARBA00022989"/>
    </source>
</evidence>
<feature type="transmembrane region" description="Helical" evidence="8">
    <location>
        <begin position="221"/>
        <end position="240"/>
    </location>
</feature>
<feature type="transmembrane region" description="Helical" evidence="8">
    <location>
        <begin position="12"/>
        <end position="31"/>
    </location>
</feature>
<feature type="transmembrane region" description="Helical" evidence="8">
    <location>
        <begin position="119"/>
        <end position="139"/>
    </location>
</feature>
<name>A0A8J6T2N2_9DELT</name>
<evidence type="ECO:0000256" key="1">
    <source>
        <dbReference type="ARBA" id="ARBA00004651"/>
    </source>
</evidence>
<comment type="subcellular location">
    <subcellularLocation>
        <location evidence="1">Cell membrane</location>
        <topology evidence="1">Multi-pass membrane protein</topology>
    </subcellularLocation>
</comment>
<dbReference type="PANTHER" id="PTHR32196:SF21">
    <property type="entry name" value="ABC TRANSPORTER PERMEASE PROTEIN YPHD-RELATED"/>
    <property type="match status" value="1"/>
</dbReference>
<keyword evidence="4" id="KW-0997">Cell inner membrane</keyword>
<dbReference type="PANTHER" id="PTHR32196">
    <property type="entry name" value="ABC TRANSPORTER PERMEASE PROTEIN YPHD-RELATED-RELATED"/>
    <property type="match status" value="1"/>
</dbReference>
<evidence type="ECO:0000256" key="4">
    <source>
        <dbReference type="ARBA" id="ARBA00022519"/>
    </source>
</evidence>
<evidence type="ECO:0000256" key="5">
    <source>
        <dbReference type="ARBA" id="ARBA00022692"/>
    </source>
</evidence>
<organism evidence="9 10">
    <name type="scientific">Candidatus Desulfacyla euxinica</name>
    <dbReference type="NCBI Taxonomy" id="2841693"/>
    <lineage>
        <taxon>Bacteria</taxon>
        <taxon>Deltaproteobacteria</taxon>
        <taxon>Candidatus Desulfacyla</taxon>
    </lineage>
</organism>
<evidence type="ECO:0000256" key="2">
    <source>
        <dbReference type="ARBA" id="ARBA00022448"/>
    </source>
</evidence>
<evidence type="ECO:0000256" key="8">
    <source>
        <dbReference type="SAM" id="Phobius"/>
    </source>
</evidence>